<dbReference type="PANTHER" id="PTHR34303">
    <property type="entry name" value="OS01G0890400 PROTEIN-RELATED"/>
    <property type="match status" value="1"/>
</dbReference>
<evidence type="ECO:0000313" key="1">
    <source>
        <dbReference type="EMBL" id="VAI38708.1"/>
    </source>
</evidence>
<dbReference type="Proteomes" id="UP000324705">
    <property type="component" value="Chromosome 5B"/>
</dbReference>
<protein>
    <submittedName>
        <fullName evidence="1">Uncharacterized protein</fullName>
    </submittedName>
</protein>
<reference evidence="1 2" key="1">
    <citation type="submission" date="2017-09" db="EMBL/GenBank/DDBJ databases">
        <authorList>
            <consortium name="International Durum Wheat Genome Sequencing Consortium (IDWGSC)"/>
            <person name="Milanesi L."/>
        </authorList>
    </citation>
    <scope>NUCLEOTIDE SEQUENCE [LARGE SCALE GENOMIC DNA]</scope>
    <source>
        <strain evidence="2">cv. Svevo</strain>
    </source>
</reference>
<accession>A0A9R0XKZ4</accession>
<proteinExistence type="predicted"/>
<sequence length="273" mass="30499">MLAAGADRTMPEGTTALEIPSDRPAFLTSLSYGGGPPAATAVFLPRETLTVTGPPATISVYVNFVLDPELEHYWRRLAYAYITPPEAPCRADQGPFIRRVFRTLALDLPQNFELLPPEHGADMAVRFRTPDFREAALLRQPFVLDGVTVKLLRDGETPDTIWVSSDYLVHAALRDYPVEQRTEEGIRWNCCRFGYVREIDPACFAAPDLATVRVVLELEHPREIPHELRIDYSDDDGPTSVVPVEIVSVWHHSHSYDANGQYVPLFQSLVAAA</sequence>
<name>A0A9R0XKZ4_TRITD</name>
<evidence type="ECO:0000313" key="2">
    <source>
        <dbReference type="Proteomes" id="UP000324705"/>
    </source>
</evidence>
<dbReference type="Gramene" id="TRITD5Bv1G226830.1">
    <property type="protein sequence ID" value="TRITD5Bv1G226830.1"/>
    <property type="gene ID" value="TRITD5Bv1G226830"/>
</dbReference>
<keyword evidence="2" id="KW-1185">Reference proteome</keyword>
<organism evidence="1 2">
    <name type="scientific">Triticum turgidum subsp. durum</name>
    <name type="common">Durum wheat</name>
    <name type="synonym">Triticum durum</name>
    <dbReference type="NCBI Taxonomy" id="4567"/>
    <lineage>
        <taxon>Eukaryota</taxon>
        <taxon>Viridiplantae</taxon>
        <taxon>Streptophyta</taxon>
        <taxon>Embryophyta</taxon>
        <taxon>Tracheophyta</taxon>
        <taxon>Spermatophyta</taxon>
        <taxon>Magnoliopsida</taxon>
        <taxon>Liliopsida</taxon>
        <taxon>Poales</taxon>
        <taxon>Poaceae</taxon>
        <taxon>BOP clade</taxon>
        <taxon>Pooideae</taxon>
        <taxon>Triticodae</taxon>
        <taxon>Triticeae</taxon>
        <taxon>Triticinae</taxon>
        <taxon>Triticum</taxon>
    </lineage>
</organism>
<dbReference type="EMBL" id="LT934120">
    <property type="protein sequence ID" value="VAI38708.1"/>
    <property type="molecule type" value="Genomic_DNA"/>
</dbReference>
<dbReference type="AlphaFoldDB" id="A0A9R0XKZ4"/>
<gene>
    <name evidence="1" type="ORF">TRITD_5Bv1G226830</name>
</gene>
<dbReference type="PANTHER" id="PTHR34303:SF6">
    <property type="entry name" value="OS01G0890400 PROTEIN"/>
    <property type="match status" value="1"/>
</dbReference>